<name>A0A0S8JMI5_UNCT6</name>
<gene>
    <name evidence="2" type="ORF">AMJ71_04730</name>
</gene>
<reference evidence="2 3" key="1">
    <citation type="journal article" date="2015" name="Microbiome">
        <title>Genomic resolution of linkages in carbon, nitrogen, and sulfur cycling among widespread estuary sediment bacteria.</title>
        <authorList>
            <person name="Baker B.J."/>
            <person name="Lazar C.S."/>
            <person name="Teske A.P."/>
            <person name="Dick G.J."/>
        </authorList>
    </citation>
    <scope>NUCLEOTIDE SEQUENCE [LARGE SCALE GENOMIC DNA]</scope>
    <source>
        <strain evidence="2">SM1_40</strain>
    </source>
</reference>
<dbReference type="AlphaFoldDB" id="A0A0S8JMI5"/>
<keyword evidence="1" id="KW-0812">Transmembrane</keyword>
<organism evidence="2 3">
    <name type="scientific">candidate division TA06 bacterium SM1_40</name>
    <dbReference type="NCBI Taxonomy" id="1703773"/>
    <lineage>
        <taxon>Bacteria</taxon>
        <taxon>Bacteria division TA06</taxon>
    </lineage>
</organism>
<accession>A0A0S8JMI5</accession>
<dbReference type="EMBL" id="LJVA01000043">
    <property type="protein sequence ID" value="KPL10005.1"/>
    <property type="molecule type" value="Genomic_DNA"/>
</dbReference>
<evidence type="ECO:0000313" key="3">
    <source>
        <dbReference type="Proteomes" id="UP000051035"/>
    </source>
</evidence>
<proteinExistence type="predicted"/>
<feature type="transmembrane region" description="Helical" evidence="1">
    <location>
        <begin position="56"/>
        <end position="77"/>
    </location>
</feature>
<evidence type="ECO:0000256" key="1">
    <source>
        <dbReference type="SAM" id="Phobius"/>
    </source>
</evidence>
<feature type="transmembrane region" description="Helical" evidence="1">
    <location>
        <begin position="26"/>
        <end position="50"/>
    </location>
</feature>
<evidence type="ECO:0000313" key="2">
    <source>
        <dbReference type="EMBL" id="KPL10005.1"/>
    </source>
</evidence>
<evidence type="ECO:0008006" key="4">
    <source>
        <dbReference type="Google" id="ProtNLM"/>
    </source>
</evidence>
<comment type="caution">
    <text evidence="2">The sequence shown here is derived from an EMBL/GenBank/DDBJ whole genome shotgun (WGS) entry which is preliminary data.</text>
</comment>
<protein>
    <recommendedName>
        <fullName evidence="4">Polysaccharide biosynthesis protein C-terminal domain-containing protein</fullName>
    </recommendedName>
</protein>
<dbReference type="Proteomes" id="UP000051035">
    <property type="component" value="Unassembled WGS sequence"/>
</dbReference>
<feature type="non-terminal residue" evidence="2">
    <location>
        <position position="78"/>
    </location>
</feature>
<keyword evidence="1" id="KW-0472">Membrane</keyword>
<keyword evidence="1" id="KW-1133">Transmembrane helix</keyword>
<sequence length="78" mass="8596">MEGPGARWDEERVSIMRQAATITKNFVVLVVGRASEMVTHFVLAIFLARYLGATDYGVFTTIFSFIFFGGLLANFGLG</sequence>